<dbReference type="Proteomes" id="UP001142489">
    <property type="component" value="Unassembled WGS sequence"/>
</dbReference>
<keyword evidence="3" id="KW-1185">Reference proteome</keyword>
<evidence type="ECO:0000313" key="2">
    <source>
        <dbReference type="EMBL" id="KAJ7311978.1"/>
    </source>
</evidence>
<name>A0A9Q0XGF9_9SAUR</name>
<evidence type="ECO:0000313" key="3">
    <source>
        <dbReference type="Proteomes" id="UP001142489"/>
    </source>
</evidence>
<protein>
    <submittedName>
        <fullName evidence="2">Uncharacterized protein</fullName>
    </submittedName>
</protein>
<proteinExistence type="predicted"/>
<gene>
    <name evidence="2" type="ORF">JRQ81_006303</name>
</gene>
<sequence>SESHSAAVVCRRSGIGWRGSQRDRGCSCASSRQEELASLAFLTRGDPGRSSRSRTPRTPECQPQLPDEGCGGGDNKAGNEEGELAAFCDRVSGCQNRGGGDEKRRGSFRKSGMLWKPMSREIGP</sequence>
<evidence type="ECO:0000256" key="1">
    <source>
        <dbReference type="SAM" id="MobiDB-lite"/>
    </source>
</evidence>
<accession>A0A9Q0XGF9</accession>
<organism evidence="2 3">
    <name type="scientific">Phrynocephalus forsythii</name>
    <dbReference type="NCBI Taxonomy" id="171643"/>
    <lineage>
        <taxon>Eukaryota</taxon>
        <taxon>Metazoa</taxon>
        <taxon>Chordata</taxon>
        <taxon>Craniata</taxon>
        <taxon>Vertebrata</taxon>
        <taxon>Euteleostomi</taxon>
        <taxon>Lepidosauria</taxon>
        <taxon>Squamata</taxon>
        <taxon>Bifurcata</taxon>
        <taxon>Unidentata</taxon>
        <taxon>Episquamata</taxon>
        <taxon>Toxicofera</taxon>
        <taxon>Iguania</taxon>
        <taxon>Acrodonta</taxon>
        <taxon>Agamidae</taxon>
        <taxon>Agaminae</taxon>
        <taxon>Phrynocephalus</taxon>
    </lineage>
</organism>
<feature type="region of interest" description="Disordered" evidence="1">
    <location>
        <begin position="42"/>
        <end position="77"/>
    </location>
</feature>
<comment type="caution">
    <text evidence="2">The sequence shown here is derived from an EMBL/GenBank/DDBJ whole genome shotgun (WGS) entry which is preliminary data.</text>
</comment>
<feature type="region of interest" description="Disordered" evidence="1">
    <location>
        <begin position="95"/>
        <end position="124"/>
    </location>
</feature>
<feature type="non-terminal residue" evidence="2">
    <location>
        <position position="1"/>
    </location>
</feature>
<dbReference type="EMBL" id="JAPFRF010000013">
    <property type="protein sequence ID" value="KAJ7311978.1"/>
    <property type="molecule type" value="Genomic_DNA"/>
</dbReference>
<reference evidence="2" key="1">
    <citation type="journal article" date="2023" name="DNA Res.">
        <title>Chromosome-level genome assembly of Phrynocephalus forsythii using third-generation DNA sequencing and Hi-C analysis.</title>
        <authorList>
            <person name="Qi Y."/>
            <person name="Zhao W."/>
            <person name="Zhao Y."/>
            <person name="Niu C."/>
            <person name="Cao S."/>
            <person name="Zhang Y."/>
        </authorList>
    </citation>
    <scope>NUCLEOTIDE SEQUENCE</scope>
    <source>
        <tissue evidence="2">Muscle</tissue>
    </source>
</reference>
<dbReference type="AlphaFoldDB" id="A0A9Q0XGF9"/>